<gene>
    <name evidence="4" type="ORF">JXQ802_LOCUS29348</name>
    <name evidence="3" type="ORF">PYM288_LOCUS19525</name>
</gene>
<dbReference type="Proteomes" id="UP000663854">
    <property type="component" value="Unassembled WGS sequence"/>
</dbReference>
<dbReference type="EMBL" id="CAJNOH010000659">
    <property type="protein sequence ID" value="CAF1098087.1"/>
    <property type="molecule type" value="Genomic_DNA"/>
</dbReference>
<dbReference type="EMBL" id="CAJNOL010001147">
    <property type="protein sequence ID" value="CAF1298072.1"/>
    <property type="molecule type" value="Genomic_DNA"/>
</dbReference>
<sequence length="243" mass="29010">MDNDYPKLIHDMFGRWEGGIWQTIPDQIDTAVTWPNQQIFFFKGKHYWKTNRFQLQAGYPRLISDGFRGLDEQHFFTGHLDAAFIYSGDNHTYFIKDAMVWRLNINIEFTNSIDIDYPQFVSSWLHIGEKITSALQWINGRTYFFSYKSYYRYDHINHQVDDSYPTYPRPISEWWLQCKHGASSSETSGTATYSHLSRWKRTAIIFESNYTDFDSLNHNNGQRKMEQNSFLINIFLFVITYYL</sequence>
<evidence type="ECO:0000256" key="2">
    <source>
        <dbReference type="PROSITE-ProRule" id="PRU01011"/>
    </source>
</evidence>
<dbReference type="Proteomes" id="UP000663870">
    <property type="component" value="Unassembled WGS sequence"/>
</dbReference>
<dbReference type="InterPro" id="IPR018487">
    <property type="entry name" value="Hemopexin-like_repeat"/>
</dbReference>
<evidence type="ECO:0000313" key="3">
    <source>
        <dbReference type="EMBL" id="CAF1098087.1"/>
    </source>
</evidence>
<dbReference type="Pfam" id="PF00045">
    <property type="entry name" value="Hemopexin"/>
    <property type="match status" value="2"/>
</dbReference>
<dbReference type="InterPro" id="IPR051298">
    <property type="entry name" value="Heme_transport/Cell_adhesion"/>
</dbReference>
<dbReference type="SMART" id="SM00120">
    <property type="entry name" value="HX"/>
    <property type="match status" value="3"/>
</dbReference>
<accession>A0A814P2E0</accession>
<dbReference type="PANTHER" id="PTHR22917">
    <property type="entry name" value="HEMOPEXIN DOMAIN-CONTAINING PROTEIN"/>
    <property type="match status" value="1"/>
</dbReference>
<evidence type="ECO:0000256" key="1">
    <source>
        <dbReference type="ARBA" id="ARBA00022729"/>
    </source>
</evidence>
<dbReference type="PANTHER" id="PTHR22917:SF6">
    <property type="entry name" value="EG:8D8.2 PROTEIN-RELATED"/>
    <property type="match status" value="1"/>
</dbReference>
<organism evidence="3 5">
    <name type="scientific">Rotaria sordida</name>
    <dbReference type="NCBI Taxonomy" id="392033"/>
    <lineage>
        <taxon>Eukaryota</taxon>
        <taxon>Metazoa</taxon>
        <taxon>Spiralia</taxon>
        <taxon>Gnathifera</taxon>
        <taxon>Rotifera</taxon>
        <taxon>Eurotatoria</taxon>
        <taxon>Bdelloidea</taxon>
        <taxon>Philodinida</taxon>
        <taxon>Philodinidae</taxon>
        <taxon>Rotaria</taxon>
    </lineage>
</organism>
<evidence type="ECO:0000313" key="4">
    <source>
        <dbReference type="EMBL" id="CAF1298072.1"/>
    </source>
</evidence>
<protein>
    <submittedName>
        <fullName evidence="3">Uncharacterized protein</fullName>
    </submittedName>
</protein>
<keyword evidence="6" id="KW-1185">Reference proteome</keyword>
<feature type="repeat" description="Hemopexin" evidence="2">
    <location>
        <begin position="128"/>
        <end position="178"/>
    </location>
</feature>
<reference evidence="3" key="1">
    <citation type="submission" date="2021-02" db="EMBL/GenBank/DDBJ databases">
        <authorList>
            <person name="Nowell W R."/>
        </authorList>
    </citation>
    <scope>NUCLEOTIDE SEQUENCE</scope>
</reference>
<feature type="repeat" description="Hemopexin" evidence="2">
    <location>
        <begin position="25"/>
        <end position="70"/>
    </location>
</feature>
<evidence type="ECO:0000313" key="5">
    <source>
        <dbReference type="Proteomes" id="UP000663854"/>
    </source>
</evidence>
<evidence type="ECO:0000313" key="6">
    <source>
        <dbReference type="Proteomes" id="UP000663870"/>
    </source>
</evidence>
<dbReference type="AlphaFoldDB" id="A0A814P2E0"/>
<dbReference type="InterPro" id="IPR036375">
    <property type="entry name" value="Hemopexin-like_dom_sf"/>
</dbReference>
<comment type="caution">
    <text evidence="3">The sequence shown here is derived from an EMBL/GenBank/DDBJ whole genome shotgun (WGS) entry which is preliminary data.</text>
</comment>
<proteinExistence type="predicted"/>
<keyword evidence="1" id="KW-0732">Signal</keyword>
<feature type="repeat" description="Hemopexin" evidence="2">
    <location>
        <begin position="77"/>
        <end position="127"/>
    </location>
</feature>
<name>A0A814P2E0_9BILA</name>
<dbReference type="Gene3D" id="2.110.10.10">
    <property type="entry name" value="Hemopexin-like domain"/>
    <property type="match status" value="1"/>
</dbReference>
<dbReference type="PROSITE" id="PS51642">
    <property type="entry name" value="HEMOPEXIN_2"/>
    <property type="match status" value="3"/>
</dbReference>
<dbReference type="SUPFAM" id="SSF50923">
    <property type="entry name" value="Hemopexin-like domain"/>
    <property type="match status" value="1"/>
</dbReference>